<dbReference type="GO" id="GO:0016020">
    <property type="term" value="C:membrane"/>
    <property type="evidence" value="ECO:0007669"/>
    <property type="project" value="UniProtKB-SubCell"/>
</dbReference>
<feature type="transmembrane region" description="Helical" evidence="6">
    <location>
        <begin position="98"/>
        <end position="119"/>
    </location>
</feature>
<gene>
    <name evidence="8" type="ORF">K458DRAFT_309683</name>
</gene>
<accession>A0A6G1IUB2</accession>
<feature type="transmembrane region" description="Helical" evidence="6">
    <location>
        <begin position="131"/>
        <end position="152"/>
    </location>
</feature>
<name>A0A6G1IUB2_9PLEO</name>
<dbReference type="AlphaFoldDB" id="A0A6G1IUB2"/>
<feature type="transmembrane region" description="Helical" evidence="6">
    <location>
        <begin position="180"/>
        <end position="200"/>
    </location>
</feature>
<dbReference type="InterPro" id="IPR049326">
    <property type="entry name" value="Rhodopsin_dom_fungi"/>
</dbReference>
<dbReference type="Pfam" id="PF20684">
    <property type="entry name" value="Fung_rhodopsin"/>
    <property type="match status" value="1"/>
</dbReference>
<feature type="transmembrane region" description="Helical" evidence="6">
    <location>
        <begin position="212"/>
        <end position="233"/>
    </location>
</feature>
<proteinExistence type="inferred from homology"/>
<dbReference type="PANTHER" id="PTHR33048">
    <property type="entry name" value="PTH11-LIKE INTEGRAL MEMBRANE PROTEIN (AFU_ORTHOLOGUE AFUA_5G11245)"/>
    <property type="match status" value="1"/>
</dbReference>
<keyword evidence="3 6" id="KW-1133">Transmembrane helix</keyword>
<evidence type="ECO:0000256" key="6">
    <source>
        <dbReference type="SAM" id="Phobius"/>
    </source>
</evidence>
<dbReference type="EMBL" id="MU005591">
    <property type="protein sequence ID" value="KAF2681570.1"/>
    <property type="molecule type" value="Genomic_DNA"/>
</dbReference>
<evidence type="ECO:0000256" key="5">
    <source>
        <dbReference type="ARBA" id="ARBA00038359"/>
    </source>
</evidence>
<dbReference type="Proteomes" id="UP000799291">
    <property type="component" value="Unassembled WGS sequence"/>
</dbReference>
<dbReference type="PANTHER" id="PTHR33048:SF146">
    <property type="entry name" value="INTEGRAL MEMBRANE PROTEIN"/>
    <property type="match status" value="1"/>
</dbReference>
<feature type="transmembrane region" description="Helical" evidence="6">
    <location>
        <begin position="60"/>
        <end position="78"/>
    </location>
</feature>
<keyword evidence="2 6" id="KW-0812">Transmembrane</keyword>
<evidence type="ECO:0000259" key="7">
    <source>
        <dbReference type="Pfam" id="PF20684"/>
    </source>
</evidence>
<organism evidence="8 9">
    <name type="scientific">Lentithecium fluviatile CBS 122367</name>
    <dbReference type="NCBI Taxonomy" id="1168545"/>
    <lineage>
        <taxon>Eukaryota</taxon>
        <taxon>Fungi</taxon>
        <taxon>Dikarya</taxon>
        <taxon>Ascomycota</taxon>
        <taxon>Pezizomycotina</taxon>
        <taxon>Dothideomycetes</taxon>
        <taxon>Pleosporomycetidae</taxon>
        <taxon>Pleosporales</taxon>
        <taxon>Massarineae</taxon>
        <taxon>Lentitheciaceae</taxon>
        <taxon>Lentithecium</taxon>
    </lineage>
</organism>
<comment type="similarity">
    <text evidence="5">Belongs to the SAT4 family.</text>
</comment>
<sequence>MNSLPPDENRALPGLAIYMWLGCGIATAVVALRLITRIVLKHAAGWDDFFIIESLINQQLAAIVLYTGTALLFAHGYGRHIYYISRSDLIFLLKLNTMVNISGFTSLALARASIGLFLLRLVERVRTWSWVVYFGLGLNAVQAVALIILTGVHCVPIQKMWDPSSSGFCIPAKQFTAADRFLGCLNVIVDLLFALFPLVIIRNLQIERKVRLGVYLLLTCGLLASVCSIGRVVASDLTVEDITCTFQRSISLEDY</sequence>
<evidence type="ECO:0000256" key="1">
    <source>
        <dbReference type="ARBA" id="ARBA00004141"/>
    </source>
</evidence>
<dbReference type="OrthoDB" id="3934549at2759"/>
<feature type="transmembrane region" description="Helical" evidence="6">
    <location>
        <begin position="15"/>
        <end position="40"/>
    </location>
</feature>
<evidence type="ECO:0000256" key="2">
    <source>
        <dbReference type="ARBA" id="ARBA00022692"/>
    </source>
</evidence>
<keyword evidence="9" id="KW-1185">Reference proteome</keyword>
<evidence type="ECO:0000256" key="3">
    <source>
        <dbReference type="ARBA" id="ARBA00022989"/>
    </source>
</evidence>
<evidence type="ECO:0000313" key="9">
    <source>
        <dbReference type="Proteomes" id="UP000799291"/>
    </source>
</evidence>
<reference evidence="8" key="1">
    <citation type="journal article" date="2020" name="Stud. Mycol.">
        <title>101 Dothideomycetes genomes: a test case for predicting lifestyles and emergence of pathogens.</title>
        <authorList>
            <person name="Haridas S."/>
            <person name="Albert R."/>
            <person name="Binder M."/>
            <person name="Bloem J."/>
            <person name="Labutti K."/>
            <person name="Salamov A."/>
            <person name="Andreopoulos B."/>
            <person name="Baker S."/>
            <person name="Barry K."/>
            <person name="Bills G."/>
            <person name="Bluhm B."/>
            <person name="Cannon C."/>
            <person name="Castanera R."/>
            <person name="Culley D."/>
            <person name="Daum C."/>
            <person name="Ezra D."/>
            <person name="Gonzalez J."/>
            <person name="Henrissat B."/>
            <person name="Kuo A."/>
            <person name="Liang C."/>
            <person name="Lipzen A."/>
            <person name="Lutzoni F."/>
            <person name="Magnuson J."/>
            <person name="Mondo S."/>
            <person name="Nolan M."/>
            <person name="Ohm R."/>
            <person name="Pangilinan J."/>
            <person name="Park H.-J."/>
            <person name="Ramirez L."/>
            <person name="Alfaro M."/>
            <person name="Sun H."/>
            <person name="Tritt A."/>
            <person name="Yoshinaga Y."/>
            <person name="Zwiers L.-H."/>
            <person name="Turgeon B."/>
            <person name="Goodwin S."/>
            <person name="Spatafora J."/>
            <person name="Crous P."/>
            <person name="Grigoriev I."/>
        </authorList>
    </citation>
    <scope>NUCLEOTIDE SEQUENCE</scope>
    <source>
        <strain evidence="8">CBS 122367</strain>
    </source>
</reference>
<feature type="domain" description="Rhodopsin" evidence="7">
    <location>
        <begin position="32"/>
        <end position="245"/>
    </location>
</feature>
<evidence type="ECO:0000256" key="4">
    <source>
        <dbReference type="ARBA" id="ARBA00023136"/>
    </source>
</evidence>
<comment type="subcellular location">
    <subcellularLocation>
        <location evidence="1">Membrane</location>
        <topology evidence="1">Multi-pass membrane protein</topology>
    </subcellularLocation>
</comment>
<protein>
    <recommendedName>
        <fullName evidence="7">Rhodopsin domain-containing protein</fullName>
    </recommendedName>
</protein>
<dbReference type="InterPro" id="IPR052337">
    <property type="entry name" value="SAT4-like"/>
</dbReference>
<evidence type="ECO:0000313" key="8">
    <source>
        <dbReference type="EMBL" id="KAF2681570.1"/>
    </source>
</evidence>
<keyword evidence="4 6" id="KW-0472">Membrane</keyword>